<dbReference type="HOGENOM" id="CLU_000288_7_38_1"/>
<name>A0A0D0B6F8_9AGAM</name>
<dbReference type="GO" id="GO:0004674">
    <property type="term" value="F:protein serine/threonine kinase activity"/>
    <property type="evidence" value="ECO:0007669"/>
    <property type="project" value="TreeGrafter"/>
</dbReference>
<dbReference type="OrthoDB" id="4062651at2759"/>
<dbReference type="EMBL" id="KN835341">
    <property type="protein sequence ID" value="KIK39463.1"/>
    <property type="molecule type" value="Genomic_DNA"/>
</dbReference>
<sequence>MRSATITTQLPPRPAPSYIRPIFKHIINPGIMDMNPALSQATQSTPCPWLGPAFGFLTPLINLSANAGANKNCMRQLEERCRSLLDIIQSEGETMTPDDKTKLCQGARRTIQGVLDRMTPWCLMPRMELFVKQDKYAKVIERCHRAISNCLNKLQVTSHLEFHRWQSTFKENHRIDAIFMYGQLQQTTAITMMQESLPGHISATAEHGLESNLYNLLRSSRTLLPDMHLKRGEVRRTSDYAVYRTTWIGIWEGCYLNEEKVAIQVLRAVYATPKTLKRFKLEAEIWRRVFEADKGEHILPIYGFCQSDGEYPYTVSPWMSNGTLKNYVNDHPEVDHRSILKGIVEGIKLLHSMSIIHGDIRAINIAISTDGRPLLSNFGFTRLEEEIMSRRIGEHWFGASPLRWDPAELGRRGGKRTKASDVYAFGMAVLELMTHEKPWASVRFDTHVYLDVYHNGATPPRPTDPVVAERGLDDALWALLKKCWCMDMYSRPTMNKIARCL</sequence>
<proteinExistence type="predicted"/>
<dbReference type="CDD" id="cd21037">
    <property type="entry name" value="MLKL_NTD"/>
    <property type="match status" value="1"/>
</dbReference>
<feature type="domain" description="Protein kinase" evidence="1">
    <location>
        <begin position="228"/>
        <end position="501"/>
    </location>
</feature>
<dbReference type="PANTHER" id="PTHR44329">
    <property type="entry name" value="SERINE/THREONINE-PROTEIN KINASE TNNI3K-RELATED"/>
    <property type="match status" value="1"/>
</dbReference>
<dbReference type="PROSITE" id="PS50011">
    <property type="entry name" value="PROTEIN_KINASE_DOM"/>
    <property type="match status" value="1"/>
</dbReference>
<dbReference type="SUPFAM" id="SSF56112">
    <property type="entry name" value="Protein kinase-like (PK-like)"/>
    <property type="match status" value="1"/>
</dbReference>
<reference evidence="3" key="2">
    <citation type="submission" date="2015-01" db="EMBL/GenBank/DDBJ databases">
        <title>Evolutionary Origins and Diversification of the Mycorrhizal Mutualists.</title>
        <authorList>
            <consortium name="DOE Joint Genome Institute"/>
            <consortium name="Mycorrhizal Genomics Consortium"/>
            <person name="Kohler A."/>
            <person name="Kuo A."/>
            <person name="Nagy L.G."/>
            <person name="Floudas D."/>
            <person name="Copeland A."/>
            <person name="Barry K.W."/>
            <person name="Cichocki N."/>
            <person name="Veneault-Fourrey C."/>
            <person name="LaButti K."/>
            <person name="Lindquist E.A."/>
            <person name="Lipzen A."/>
            <person name="Lundell T."/>
            <person name="Morin E."/>
            <person name="Murat C."/>
            <person name="Riley R."/>
            <person name="Ohm R."/>
            <person name="Sun H."/>
            <person name="Tunlid A."/>
            <person name="Henrissat B."/>
            <person name="Grigoriev I.V."/>
            <person name="Hibbett D.S."/>
            <person name="Martin F."/>
        </authorList>
    </citation>
    <scope>NUCLEOTIDE SEQUENCE [LARGE SCALE GENOMIC DNA]</scope>
    <source>
        <strain evidence="3">UH-Slu-Lm8-n1</strain>
    </source>
</reference>
<dbReference type="InterPro" id="IPR001245">
    <property type="entry name" value="Ser-Thr/Tyr_kinase_cat_dom"/>
</dbReference>
<dbReference type="GO" id="GO:0005524">
    <property type="term" value="F:ATP binding"/>
    <property type="evidence" value="ECO:0007669"/>
    <property type="project" value="InterPro"/>
</dbReference>
<dbReference type="InParanoid" id="A0A0D0B6F8"/>
<dbReference type="InterPro" id="IPR059179">
    <property type="entry name" value="MLKL-like_MCAfunc"/>
</dbReference>
<dbReference type="InterPro" id="IPR000719">
    <property type="entry name" value="Prot_kinase_dom"/>
</dbReference>
<dbReference type="Pfam" id="PF07714">
    <property type="entry name" value="PK_Tyr_Ser-Thr"/>
    <property type="match status" value="1"/>
</dbReference>
<protein>
    <recommendedName>
        <fullName evidence="1">Protein kinase domain-containing protein</fullName>
    </recommendedName>
</protein>
<dbReference type="AlphaFoldDB" id="A0A0D0B6F8"/>
<organism evidence="2 3">
    <name type="scientific">Suillus luteus UH-Slu-Lm8-n1</name>
    <dbReference type="NCBI Taxonomy" id="930992"/>
    <lineage>
        <taxon>Eukaryota</taxon>
        <taxon>Fungi</taxon>
        <taxon>Dikarya</taxon>
        <taxon>Basidiomycota</taxon>
        <taxon>Agaricomycotina</taxon>
        <taxon>Agaricomycetes</taxon>
        <taxon>Agaricomycetidae</taxon>
        <taxon>Boletales</taxon>
        <taxon>Suillineae</taxon>
        <taxon>Suillaceae</taxon>
        <taxon>Suillus</taxon>
    </lineage>
</organism>
<dbReference type="InterPro" id="IPR011009">
    <property type="entry name" value="Kinase-like_dom_sf"/>
</dbReference>
<gene>
    <name evidence="2" type="ORF">CY34DRAFT_808239</name>
</gene>
<evidence type="ECO:0000259" key="1">
    <source>
        <dbReference type="PROSITE" id="PS50011"/>
    </source>
</evidence>
<accession>A0A0D0B6F8</accession>
<evidence type="ECO:0000313" key="3">
    <source>
        <dbReference type="Proteomes" id="UP000054485"/>
    </source>
</evidence>
<dbReference type="Gene3D" id="1.10.510.10">
    <property type="entry name" value="Transferase(Phosphotransferase) domain 1"/>
    <property type="match status" value="1"/>
</dbReference>
<dbReference type="InterPro" id="IPR051681">
    <property type="entry name" value="Ser/Thr_Kinases-Pseudokinases"/>
</dbReference>
<dbReference type="Proteomes" id="UP000054485">
    <property type="component" value="Unassembled WGS sequence"/>
</dbReference>
<keyword evidence="3" id="KW-1185">Reference proteome</keyword>
<dbReference type="STRING" id="930992.A0A0D0B6F8"/>
<evidence type="ECO:0000313" key="2">
    <source>
        <dbReference type="EMBL" id="KIK39463.1"/>
    </source>
</evidence>
<reference evidence="2 3" key="1">
    <citation type="submission" date="2014-04" db="EMBL/GenBank/DDBJ databases">
        <authorList>
            <consortium name="DOE Joint Genome Institute"/>
            <person name="Kuo A."/>
            <person name="Ruytinx J."/>
            <person name="Rineau F."/>
            <person name="Colpaert J."/>
            <person name="Kohler A."/>
            <person name="Nagy L.G."/>
            <person name="Floudas D."/>
            <person name="Copeland A."/>
            <person name="Barry K.W."/>
            <person name="Cichocki N."/>
            <person name="Veneault-Fourrey C."/>
            <person name="LaButti K."/>
            <person name="Lindquist E.A."/>
            <person name="Lipzen A."/>
            <person name="Lundell T."/>
            <person name="Morin E."/>
            <person name="Murat C."/>
            <person name="Sun H."/>
            <person name="Tunlid A."/>
            <person name="Henrissat B."/>
            <person name="Grigoriev I.V."/>
            <person name="Hibbett D.S."/>
            <person name="Martin F."/>
            <person name="Nordberg H.P."/>
            <person name="Cantor M.N."/>
            <person name="Hua S.X."/>
        </authorList>
    </citation>
    <scope>NUCLEOTIDE SEQUENCE [LARGE SCALE GENOMIC DNA]</scope>
    <source>
        <strain evidence="2 3">UH-Slu-Lm8-n1</strain>
    </source>
</reference>